<dbReference type="SUPFAM" id="SSF52540">
    <property type="entry name" value="P-loop containing nucleoside triphosphate hydrolases"/>
    <property type="match status" value="2"/>
</dbReference>
<dbReference type="PANTHER" id="PTHR22683">
    <property type="entry name" value="SPORULATION PROTEIN RELATED"/>
    <property type="match status" value="1"/>
</dbReference>
<dbReference type="InterPro" id="IPR002543">
    <property type="entry name" value="FtsK_dom"/>
</dbReference>
<feature type="binding site" evidence="3">
    <location>
        <begin position="584"/>
        <end position="591"/>
    </location>
    <ligand>
        <name>ATP</name>
        <dbReference type="ChEBI" id="CHEBI:30616"/>
    </ligand>
</feature>
<protein>
    <submittedName>
        <fullName evidence="6">S-DNA-T family DNA segregation ATPase FtsK/SpoIIIE</fullName>
    </submittedName>
</protein>
<evidence type="ECO:0000256" key="1">
    <source>
        <dbReference type="ARBA" id="ARBA00022741"/>
    </source>
</evidence>
<evidence type="ECO:0000313" key="7">
    <source>
        <dbReference type="Proteomes" id="UP001240250"/>
    </source>
</evidence>
<keyword evidence="7" id="KW-1185">Reference proteome</keyword>
<dbReference type="PROSITE" id="PS50901">
    <property type="entry name" value="FTSK"/>
    <property type="match status" value="1"/>
</dbReference>
<dbReference type="PANTHER" id="PTHR22683:SF1">
    <property type="entry name" value="TYPE VII SECRETION SYSTEM PROTEIN ESSC"/>
    <property type="match status" value="1"/>
</dbReference>
<keyword evidence="2 3" id="KW-0067">ATP-binding</keyword>
<sequence length="1319" mass="135006">MRLSLSSPLDGPDELDVDVLPGLPLGDLRRHLAVLTGDAGWAGPGVALTVDGHALADDHPVGAPPLLPGARLARGHDPRAASDGLAEAVAADAHVAVVAGPDAGRVLALPDGAQIAVRGPHGPSTPGRRHTWRTPPGPGAALVVDDPTLTGLVLRVRRRGRRVRVRTRRGPRPRGDVTTLGASTRPSAWRLPGPPGGAAWRADRPLRVGASVLEVRGPGVAPPPGRRRRLPPWAWTTVASTAGAVGLAVAMRQPLLLLTAGVGLLALVAALRTPDAPRGDRGGTDDDTEDGAPPAHAADESRPARDVAALRVATAAAVRGRPAPVPGDRRSWPTDRAIALVGPRTAALAVARALVLRSLGAATSTSLVLRGPAGSAPGDDWAWARWWYPSHDLPRPDADALVVVDGAGRDLAGWWASTGPRTLLLLVVPPGERVPAWVPTVVALPSRPHAPDARDDARRRRAPRPAARVEPVVEGVSRAVADAQARAAAALAWRSAAAGRTVGPDDGSLTAGPPVAPHDDGAAPVLGALPGLPAATADAVSSAWLRGARRHRPVASVGVDPAAPAAGPVRLDLVRDGPHVLVAGTTGSGKSELLTTLTLALALTHPPERLALLLVDFKGGTGLGPLAGLPHVVDHVHDLDVASARRTLAGLRAEVRRREQLLAASGRTDVADLDPADPATPGRLVVVVDELRALVDDLPEAGAALARLAAQGRALGVHLVLATQRPAGAVPADLRANVNLRIALRVADEADSRDALGVPDAAALDPAAPGRALLRVGRRPAVAVQVARARHGRAPAPVRLAGRPGGTWRPDTAPGAVDDVAAWVAACRAAAGERGPGVPWTPALPRHLPADAVGAPAREDGLLVAVADLPDEQRRAEVRWRLDGGPLLVLGGPRSGRSTTLLTAGTHALHAGAHVHAVGLPDRAVAGLHAAAAGAVGTVVPLDDLHRCLLLLDRLVHPHEPAGAPQVLLLDGLDVLLEDLARHARGLGADLLAALLRRPPAGVHVAAAGPVVAALTRLLGTFPTRLVLPVADPALDPQAGVPPDLTGPRTCAGRAVASTPTGTAVAHVVTPSRTPVPHDHARAAPLRIALLPERSLAPAGACDRRLGTGGDGGAPVLVDGTRPLLVAGPHGSGRTTTLHTRALAAARGGERVVLVTTREPDPAAPPDHPGPVEAPRCVPADASPVRRVGPDALADLLDDPGDSTTGGPLLVVDDLDELERLAPEAAAGVERALRSGRPRVAAVATTTEHAATAFRGVVPAVLRHGQVLVLDPHGPAAADLLGAGSALHTDPGVRVPGRGVLRHDRRLVRVQVDDHPRTS</sequence>
<comment type="caution">
    <text evidence="6">The sequence shown here is derived from an EMBL/GenBank/DDBJ whole genome shotgun (WGS) entry which is preliminary data.</text>
</comment>
<keyword evidence="1 3" id="KW-0547">Nucleotide-binding</keyword>
<evidence type="ECO:0000259" key="5">
    <source>
        <dbReference type="PROSITE" id="PS50901"/>
    </source>
</evidence>
<feature type="compositionally biased region" description="Basic and acidic residues" evidence="4">
    <location>
        <begin position="449"/>
        <end position="458"/>
    </location>
</feature>
<accession>A0ABU0GM87</accession>
<gene>
    <name evidence="6" type="ORF">JO380_002857</name>
</gene>
<dbReference type="Proteomes" id="UP001240250">
    <property type="component" value="Unassembled WGS sequence"/>
</dbReference>
<dbReference type="SMART" id="SM00382">
    <property type="entry name" value="AAA"/>
    <property type="match status" value="3"/>
</dbReference>
<dbReference type="InterPro" id="IPR003593">
    <property type="entry name" value="AAA+_ATPase"/>
</dbReference>
<proteinExistence type="predicted"/>
<evidence type="ECO:0000256" key="2">
    <source>
        <dbReference type="ARBA" id="ARBA00022840"/>
    </source>
</evidence>
<dbReference type="RefSeq" id="WP_307416860.1">
    <property type="nucleotide sequence ID" value="NZ_JAUSVM010000001.1"/>
</dbReference>
<feature type="region of interest" description="Disordered" evidence="4">
    <location>
        <begin position="274"/>
        <end position="305"/>
    </location>
</feature>
<evidence type="ECO:0000313" key="6">
    <source>
        <dbReference type="EMBL" id="MDQ0426476.1"/>
    </source>
</evidence>
<dbReference type="Pfam" id="PF01580">
    <property type="entry name" value="FtsK_SpoIIIE"/>
    <property type="match status" value="1"/>
</dbReference>
<dbReference type="InterPro" id="IPR050206">
    <property type="entry name" value="FtsK/SpoIIIE/SftA"/>
</dbReference>
<dbReference type="Gene3D" id="3.40.50.300">
    <property type="entry name" value="P-loop containing nucleotide triphosphate hydrolases"/>
    <property type="match status" value="2"/>
</dbReference>
<feature type="compositionally biased region" description="Basic and acidic residues" evidence="4">
    <location>
        <begin position="275"/>
        <end position="284"/>
    </location>
</feature>
<feature type="region of interest" description="Disordered" evidence="4">
    <location>
        <begin position="164"/>
        <end position="201"/>
    </location>
</feature>
<dbReference type="InterPro" id="IPR027417">
    <property type="entry name" value="P-loop_NTPase"/>
</dbReference>
<evidence type="ECO:0000256" key="4">
    <source>
        <dbReference type="SAM" id="MobiDB-lite"/>
    </source>
</evidence>
<organism evidence="6 7">
    <name type="scientific">Cellulomonas iranensis</name>
    <dbReference type="NCBI Taxonomy" id="76862"/>
    <lineage>
        <taxon>Bacteria</taxon>
        <taxon>Bacillati</taxon>
        <taxon>Actinomycetota</taxon>
        <taxon>Actinomycetes</taxon>
        <taxon>Micrococcales</taxon>
        <taxon>Cellulomonadaceae</taxon>
        <taxon>Cellulomonas</taxon>
    </lineage>
</organism>
<reference evidence="6 7" key="1">
    <citation type="submission" date="2023-07" db="EMBL/GenBank/DDBJ databases">
        <title>Sequencing the genomes of 1000 actinobacteria strains.</title>
        <authorList>
            <person name="Klenk H.-P."/>
        </authorList>
    </citation>
    <scope>NUCLEOTIDE SEQUENCE [LARGE SCALE GENOMIC DNA]</scope>
    <source>
        <strain evidence="6 7">DSM 14785</strain>
    </source>
</reference>
<evidence type="ECO:0000256" key="3">
    <source>
        <dbReference type="PROSITE-ProRule" id="PRU00289"/>
    </source>
</evidence>
<feature type="region of interest" description="Disordered" evidence="4">
    <location>
        <begin position="445"/>
        <end position="468"/>
    </location>
</feature>
<dbReference type="EMBL" id="JAUSVM010000001">
    <property type="protein sequence ID" value="MDQ0426476.1"/>
    <property type="molecule type" value="Genomic_DNA"/>
</dbReference>
<feature type="domain" description="FtsK" evidence="5">
    <location>
        <begin position="566"/>
        <end position="753"/>
    </location>
</feature>
<name>A0ABU0GM87_9CELL</name>